<evidence type="ECO:0000313" key="1">
    <source>
        <dbReference type="EMBL" id="CAG8720242.1"/>
    </source>
</evidence>
<name>A0ACA9PW55_9GLOM</name>
<comment type="caution">
    <text evidence="1">The sequence shown here is derived from an EMBL/GenBank/DDBJ whole genome shotgun (WGS) entry which is preliminary data.</text>
</comment>
<dbReference type="Proteomes" id="UP000789525">
    <property type="component" value="Unassembled WGS sequence"/>
</dbReference>
<proteinExistence type="predicted"/>
<evidence type="ECO:0000313" key="2">
    <source>
        <dbReference type="Proteomes" id="UP000789525"/>
    </source>
</evidence>
<gene>
    <name evidence="1" type="ORF">ACOLOM_LOCUS11102</name>
</gene>
<reference evidence="1" key="1">
    <citation type="submission" date="2021-06" db="EMBL/GenBank/DDBJ databases">
        <authorList>
            <person name="Kallberg Y."/>
            <person name="Tangrot J."/>
            <person name="Rosling A."/>
        </authorList>
    </citation>
    <scope>NUCLEOTIDE SEQUENCE</scope>
    <source>
        <strain evidence="1">CL356</strain>
    </source>
</reference>
<protein>
    <submittedName>
        <fullName evidence="1">984_t:CDS:1</fullName>
    </submittedName>
</protein>
<sequence>SPSLTKGPLANPNYVPPANDPRVSRISDALKALSMHSSMALRQGAREASLVLMARQTGANLSNTEPVDMGVKSSREVYQEALVLLQDPLLPVRAQGLAMLRHLVEPPLPTSKTTPIEGALVPAILDIFIHSVQNEDSFIFLNAVQGLTAMVQRFGRDVFKRLLDLYATDPRQSAVGLSKQELDVKLRVGEALGVVIGKCGESLSGYIDLTVPVILAIIRDHHLPIPLRTSAISLASRCVDVAPLAMGVYTAELSGSMLDILELEHVAVVEPKSRSRHKPSQPQYGNQQWARGDGGAIGTENEQQSAGAVHGHLDGEKKVESGTDGDLNRSSRQGVVGVVDGDTGVIPPKRSNNLLPPFQAGDLATDANPTGIDPKLSPLRRAGTILRYLASVDADSVVNAMAGEAVELMAHLYGDACFVPKRTRQWDACRSGWRGVGRLPDMGNNSRYATTCLRLNPALLAK</sequence>
<accession>A0ACA9PW55</accession>
<keyword evidence="2" id="KW-1185">Reference proteome</keyword>
<feature type="non-terminal residue" evidence="1">
    <location>
        <position position="1"/>
    </location>
</feature>
<dbReference type="EMBL" id="CAJVPT010038475">
    <property type="protein sequence ID" value="CAG8720242.1"/>
    <property type="molecule type" value="Genomic_DNA"/>
</dbReference>
<organism evidence="1 2">
    <name type="scientific">Acaulospora colombiana</name>
    <dbReference type="NCBI Taxonomy" id="27376"/>
    <lineage>
        <taxon>Eukaryota</taxon>
        <taxon>Fungi</taxon>
        <taxon>Fungi incertae sedis</taxon>
        <taxon>Mucoromycota</taxon>
        <taxon>Glomeromycotina</taxon>
        <taxon>Glomeromycetes</taxon>
        <taxon>Diversisporales</taxon>
        <taxon>Acaulosporaceae</taxon>
        <taxon>Acaulospora</taxon>
    </lineage>
</organism>